<accession>A0A6A5UKE2</accession>
<gene>
    <name evidence="1" type="ORF">BU23DRAFT_33563</name>
</gene>
<dbReference type="Proteomes" id="UP000800036">
    <property type="component" value="Unassembled WGS sequence"/>
</dbReference>
<organism evidence="1 2">
    <name type="scientific">Bimuria novae-zelandiae CBS 107.79</name>
    <dbReference type="NCBI Taxonomy" id="1447943"/>
    <lineage>
        <taxon>Eukaryota</taxon>
        <taxon>Fungi</taxon>
        <taxon>Dikarya</taxon>
        <taxon>Ascomycota</taxon>
        <taxon>Pezizomycotina</taxon>
        <taxon>Dothideomycetes</taxon>
        <taxon>Pleosporomycetidae</taxon>
        <taxon>Pleosporales</taxon>
        <taxon>Massarineae</taxon>
        <taxon>Didymosphaeriaceae</taxon>
        <taxon>Bimuria</taxon>
    </lineage>
</organism>
<reference evidence="1" key="1">
    <citation type="journal article" date="2020" name="Stud. Mycol.">
        <title>101 Dothideomycetes genomes: a test case for predicting lifestyles and emergence of pathogens.</title>
        <authorList>
            <person name="Haridas S."/>
            <person name="Albert R."/>
            <person name="Binder M."/>
            <person name="Bloem J."/>
            <person name="Labutti K."/>
            <person name="Salamov A."/>
            <person name="Andreopoulos B."/>
            <person name="Baker S."/>
            <person name="Barry K."/>
            <person name="Bills G."/>
            <person name="Bluhm B."/>
            <person name="Cannon C."/>
            <person name="Castanera R."/>
            <person name="Culley D."/>
            <person name="Daum C."/>
            <person name="Ezra D."/>
            <person name="Gonzalez J."/>
            <person name="Henrissat B."/>
            <person name="Kuo A."/>
            <person name="Liang C."/>
            <person name="Lipzen A."/>
            <person name="Lutzoni F."/>
            <person name="Magnuson J."/>
            <person name="Mondo S."/>
            <person name="Nolan M."/>
            <person name="Ohm R."/>
            <person name="Pangilinan J."/>
            <person name="Park H.-J."/>
            <person name="Ramirez L."/>
            <person name="Alfaro M."/>
            <person name="Sun H."/>
            <person name="Tritt A."/>
            <person name="Yoshinaga Y."/>
            <person name="Zwiers L.-H."/>
            <person name="Turgeon B."/>
            <person name="Goodwin S."/>
            <person name="Spatafora J."/>
            <person name="Crous P."/>
            <person name="Grigoriev I."/>
        </authorList>
    </citation>
    <scope>NUCLEOTIDE SEQUENCE</scope>
    <source>
        <strain evidence="1">CBS 107.79</strain>
    </source>
</reference>
<evidence type="ECO:0000313" key="1">
    <source>
        <dbReference type="EMBL" id="KAF1965208.1"/>
    </source>
</evidence>
<name>A0A6A5UKE2_9PLEO</name>
<proteinExistence type="predicted"/>
<keyword evidence="2" id="KW-1185">Reference proteome</keyword>
<dbReference type="AlphaFoldDB" id="A0A6A5UKE2"/>
<dbReference type="EMBL" id="ML976766">
    <property type="protein sequence ID" value="KAF1965208.1"/>
    <property type="molecule type" value="Genomic_DNA"/>
</dbReference>
<sequence>MENSMHGKYLKSIRSFVKVAIVEGTLQNYRQEITPNAVRPNEPCNAPKPDNHVGTNCHCSKLVS</sequence>
<evidence type="ECO:0000313" key="2">
    <source>
        <dbReference type="Proteomes" id="UP000800036"/>
    </source>
</evidence>
<protein>
    <submittedName>
        <fullName evidence="1">Uncharacterized protein</fullName>
    </submittedName>
</protein>